<feature type="compositionally biased region" description="Basic residues" evidence="1">
    <location>
        <begin position="1"/>
        <end position="11"/>
    </location>
</feature>
<evidence type="ECO:0000256" key="1">
    <source>
        <dbReference type="SAM" id="MobiDB-lite"/>
    </source>
</evidence>
<accession>A0AAD1UBP4</accession>
<keyword evidence="3" id="KW-1185">Reference proteome</keyword>
<name>A0AAD1UBP4_EUPCR</name>
<feature type="region of interest" description="Disordered" evidence="1">
    <location>
        <begin position="1"/>
        <end position="54"/>
    </location>
</feature>
<dbReference type="EMBL" id="CAMPGE010003394">
    <property type="protein sequence ID" value="CAI2362228.1"/>
    <property type="molecule type" value="Genomic_DNA"/>
</dbReference>
<dbReference type="Proteomes" id="UP001295684">
    <property type="component" value="Unassembled WGS sequence"/>
</dbReference>
<comment type="caution">
    <text evidence="2">The sequence shown here is derived from an EMBL/GenBank/DDBJ whole genome shotgun (WGS) entry which is preliminary data.</text>
</comment>
<evidence type="ECO:0000313" key="3">
    <source>
        <dbReference type="Proteomes" id="UP001295684"/>
    </source>
</evidence>
<protein>
    <submittedName>
        <fullName evidence="2">Uncharacterized protein</fullName>
    </submittedName>
</protein>
<evidence type="ECO:0000313" key="2">
    <source>
        <dbReference type="EMBL" id="CAI2362228.1"/>
    </source>
</evidence>
<sequence length="111" mass="12798">MNKPNPPRKQRTFNLKLSQSKTQENCTKIEQIPPENPINQSKNSQNSSKFNTNFTSNTKFLKQNHKPMSLNFGQPRSLARVRTEKYSLKKAGRAQKQSNSPSPRQKILEIN</sequence>
<dbReference type="AlphaFoldDB" id="A0AAD1UBP4"/>
<feature type="region of interest" description="Disordered" evidence="1">
    <location>
        <begin position="86"/>
        <end position="111"/>
    </location>
</feature>
<organism evidence="2 3">
    <name type="scientific">Euplotes crassus</name>
    <dbReference type="NCBI Taxonomy" id="5936"/>
    <lineage>
        <taxon>Eukaryota</taxon>
        <taxon>Sar</taxon>
        <taxon>Alveolata</taxon>
        <taxon>Ciliophora</taxon>
        <taxon>Intramacronucleata</taxon>
        <taxon>Spirotrichea</taxon>
        <taxon>Hypotrichia</taxon>
        <taxon>Euplotida</taxon>
        <taxon>Euplotidae</taxon>
        <taxon>Moneuplotes</taxon>
    </lineage>
</organism>
<gene>
    <name evidence="2" type="ORF">ECRASSUSDP1_LOCUS3550</name>
</gene>
<reference evidence="2" key="1">
    <citation type="submission" date="2023-07" db="EMBL/GenBank/DDBJ databases">
        <authorList>
            <consortium name="AG Swart"/>
            <person name="Singh M."/>
            <person name="Singh A."/>
            <person name="Seah K."/>
            <person name="Emmerich C."/>
        </authorList>
    </citation>
    <scope>NUCLEOTIDE SEQUENCE</scope>
    <source>
        <strain evidence="2">DP1</strain>
    </source>
</reference>
<feature type="compositionally biased region" description="Low complexity" evidence="1">
    <location>
        <begin position="39"/>
        <end position="54"/>
    </location>
</feature>
<feature type="compositionally biased region" description="Polar residues" evidence="1">
    <location>
        <begin position="12"/>
        <end position="28"/>
    </location>
</feature>
<proteinExistence type="predicted"/>